<dbReference type="PATRIC" id="fig|866895.3.peg.2228"/>
<keyword evidence="1" id="KW-0678">Repressor</keyword>
<dbReference type="Proteomes" id="UP000007397">
    <property type="component" value="Chromosome"/>
</dbReference>
<evidence type="ECO:0000313" key="5">
    <source>
        <dbReference type="EMBL" id="CCG45554.1"/>
    </source>
</evidence>
<dbReference type="InterPro" id="IPR009057">
    <property type="entry name" value="Homeodomain-like_sf"/>
</dbReference>
<keyword evidence="2 3" id="KW-0238">DNA-binding</keyword>
<evidence type="ECO:0000256" key="1">
    <source>
        <dbReference type="ARBA" id="ARBA00022491"/>
    </source>
</evidence>
<dbReference type="AlphaFoldDB" id="I0JN34"/>
<feature type="DNA-binding region" description="H-T-H motif" evidence="3">
    <location>
        <begin position="29"/>
        <end position="48"/>
    </location>
</feature>
<protein>
    <submittedName>
        <fullName evidence="5">TetR family transcription regulator</fullName>
    </submittedName>
</protein>
<feature type="domain" description="HTH tetR-type" evidence="4">
    <location>
        <begin position="6"/>
        <end position="66"/>
    </location>
</feature>
<dbReference type="PRINTS" id="PR00455">
    <property type="entry name" value="HTHTETR"/>
</dbReference>
<dbReference type="EMBL" id="HE717023">
    <property type="protein sequence ID" value="CCG45554.1"/>
    <property type="molecule type" value="Genomic_DNA"/>
</dbReference>
<proteinExistence type="predicted"/>
<dbReference type="InterPro" id="IPR050624">
    <property type="entry name" value="HTH-type_Tx_Regulator"/>
</dbReference>
<accession>I0JN34</accession>
<dbReference type="PROSITE" id="PS50977">
    <property type="entry name" value="HTH_TETR_2"/>
    <property type="match status" value="1"/>
</dbReference>
<dbReference type="InterPro" id="IPR001647">
    <property type="entry name" value="HTH_TetR"/>
</dbReference>
<dbReference type="KEGG" id="hhd:HBHAL_3209"/>
<name>I0JN34_HALH3</name>
<dbReference type="RefSeq" id="WP_014643445.1">
    <property type="nucleotide sequence ID" value="NC_017668.1"/>
</dbReference>
<dbReference type="SUPFAM" id="SSF46689">
    <property type="entry name" value="Homeodomain-like"/>
    <property type="match status" value="1"/>
</dbReference>
<sequence length="193" mass="22173">MGRKKALTKQDVLDVTGEVLQAEGLHGVHFKKIADLLEVGRSTLYEYFKNKDELLLAYMKNMMKEMNDKVDRIPSDDPPNHKLFQLLQIILEHAQIYQIDKMIQDLQSSDKNAAIYYKNELDVDLMKTYDLMMNWISDAKETGIWNENTDSGLIGDLIFHSILFPNRKRLGVDELASQLFGMIEHGVADKPGQ</sequence>
<evidence type="ECO:0000256" key="2">
    <source>
        <dbReference type="ARBA" id="ARBA00023125"/>
    </source>
</evidence>
<evidence type="ECO:0000313" key="6">
    <source>
        <dbReference type="Proteomes" id="UP000007397"/>
    </source>
</evidence>
<dbReference type="HOGENOM" id="CLU_1432789_0_0_9"/>
<evidence type="ECO:0000256" key="3">
    <source>
        <dbReference type="PROSITE-ProRule" id="PRU00335"/>
    </source>
</evidence>
<dbReference type="Gene3D" id="1.10.357.10">
    <property type="entry name" value="Tetracycline Repressor, domain 2"/>
    <property type="match status" value="1"/>
</dbReference>
<reference evidence="5 6" key="1">
    <citation type="journal article" date="2013" name="Environ. Microbiol.">
        <title>Chloride and organic osmolytes: a hybrid strategy to cope with elevated salinities by the moderately halophilic, chloride-dependent bacterium Halobacillus halophilus.</title>
        <authorList>
            <person name="Saum S.H."/>
            <person name="Pfeiffer F."/>
            <person name="Palm P."/>
            <person name="Rampp M."/>
            <person name="Schuster S.C."/>
            <person name="Muller V."/>
            <person name="Oesterhelt D."/>
        </authorList>
    </citation>
    <scope>NUCLEOTIDE SEQUENCE [LARGE SCALE GENOMIC DNA]</scope>
    <source>
        <strain evidence="6">ATCC 35676 / DSM 2266 / JCM 20832 / KCTC 3685 / LMG 17431 / NBRC 102448 / NCIMB 2269</strain>
    </source>
</reference>
<dbReference type="Pfam" id="PF00440">
    <property type="entry name" value="TetR_N"/>
    <property type="match status" value="1"/>
</dbReference>
<keyword evidence="6" id="KW-1185">Reference proteome</keyword>
<dbReference type="eggNOG" id="COG1309">
    <property type="taxonomic scope" value="Bacteria"/>
</dbReference>
<dbReference type="PANTHER" id="PTHR43479:SF11">
    <property type="entry name" value="ACREF_ENVCD OPERON REPRESSOR-RELATED"/>
    <property type="match status" value="1"/>
</dbReference>
<dbReference type="Gene3D" id="1.10.10.60">
    <property type="entry name" value="Homeodomain-like"/>
    <property type="match status" value="1"/>
</dbReference>
<dbReference type="PANTHER" id="PTHR43479">
    <property type="entry name" value="ACREF/ENVCD OPERON REPRESSOR-RELATED"/>
    <property type="match status" value="1"/>
</dbReference>
<gene>
    <name evidence="5" type="ordered locus">HBHAL_3209</name>
</gene>
<organism evidence="5 6">
    <name type="scientific">Halobacillus halophilus (strain ATCC 35676 / DSM 2266 / JCM 20832 / KCTC 3685 / LMG 17431 / NBRC 102448 / NCIMB 2269)</name>
    <name type="common">Sporosarcina halophila</name>
    <dbReference type="NCBI Taxonomy" id="866895"/>
    <lineage>
        <taxon>Bacteria</taxon>
        <taxon>Bacillati</taxon>
        <taxon>Bacillota</taxon>
        <taxon>Bacilli</taxon>
        <taxon>Bacillales</taxon>
        <taxon>Bacillaceae</taxon>
        <taxon>Halobacillus</taxon>
    </lineage>
</organism>
<evidence type="ECO:0000259" key="4">
    <source>
        <dbReference type="PROSITE" id="PS50977"/>
    </source>
</evidence>
<dbReference type="GO" id="GO:0003677">
    <property type="term" value="F:DNA binding"/>
    <property type="evidence" value="ECO:0007669"/>
    <property type="project" value="UniProtKB-UniRule"/>
</dbReference>